<dbReference type="GO" id="GO:0004386">
    <property type="term" value="F:helicase activity"/>
    <property type="evidence" value="ECO:0007669"/>
    <property type="project" value="UniProtKB-KW"/>
</dbReference>
<name>A0A286RC87_9BACT</name>
<dbReference type="EMBL" id="CP018477">
    <property type="protein sequence ID" value="ASV73573.1"/>
    <property type="molecule type" value="Genomic_DNA"/>
</dbReference>
<dbReference type="CDD" id="cd01029">
    <property type="entry name" value="TOPRIM_primases"/>
    <property type="match status" value="1"/>
</dbReference>
<evidence type="ECO:0000313" key="2">
    <source>
        <dbReference type="EMBL" id="ASV73573.1"/>
    </source>
</evidence>
<reference evidence="2 3" key="1">
    <citation type="journal article" name="Front. Microbiol.">
        <title>Sugar Metabolism of the First Thermophilic Planctomycete Thermogutta terrifontis: Comparative Genomic and Transcriptomic Approaches.</title>
        <authorList>
            <person name="Elcheninov A.G."/>
            <person name="Menzel P."/>
            <person name="Gudbergsdottir S.R."/>
            <person name="Slesarev A.I."/>
            <person name="Kadnikov V.V."/>
            <person name="Krogh A."/>
            <person name="Bonch-Osmolovskaya E.A."/>
            <person name="Peng X."/>
            <person name="Kublanov I.V."/>
        </authorList>
    </citation>
    <scope>NUCLEOTIDE SEQUENCE [LARGE SCALE GENOMIC DNA]</scope>
    <source>
        <strain evidence="2 3">R1</strain>
    </source>
</reference>
<accession>A0A286RC87</accession>
<organism evidence="2 3">
    <name type="scientific">Thermogutta terrifontis</name>
    <dbReference type="NCBI Taxonomy" id="1331910"/>
    <lineage>
        <taxon>Bacteria</taxon>
        <taxon>Pseudomonadati</taxon>
        <taxon>Planctomycetota</taxon>
        <taxon>Planctomycetia</taxon>
        <taxon>Pirellulales</taxon>
        <taxon>Thermoguttaceae</taxon>
        <taxon>Thermogutta</taxon>
    </lineage>
</organism>
<dbReference type="InterPro" id="IPR025048">
    <property type="entry name" value="DUF3987"/>
</dbReference>
<dbReference type="InterPro" id="IPR034154">
    <property type="entry name" value="TOPRIM_DnaG/twinkle"/>
</dbReference>
<feature type="compositionally biased region" description="Pro residues" evidence="1">
    <location>
        <begin position="485"/>
        <end position="494"/>
    </location>
</feature>
<feature type="region of interest" description="Disordered" evidence="1">
    <location>
        <begin position="833"/>
        <end position="881"/>
    </location>
</feature>
<keyword evidence="3" id="KW-1185">Reference proteome</keyword>
<evidence type="ECO:0000256" key="1">
    <source>
        <dbReference type="SAM" id="MobiDB-lite"/>
    </source>
</evidence>
<dbReference type="OrthoDB" id="279540at2"/>
<dbReference type="Proteomes" id="UP000215086">
    <property type="component" value="Chromosome"/>
</dbReference>
<gene>
    <name evidence="2" type="ORF">THTE_0971</name>
</gene>
<sequence length="899" mass="98505">MTSEPITAVLNALERIGARGLMTKPNERWQFHCPAHEDRQPSLTVSRKPDGTVLLHCHAGCSTEAVLAALGLTVKDLFPNVQEIHPRAQKNTSGKKPTPGKNISEQQNANGKVYPTARDALKSYGLGKPAKWWAYRNANGDAVMVVARWNTPDGKEIRPVYKTPSGWKPGAFPPPRLLYRLPELLQAHSGTPIIVVEGEKCVDAMTELGFVATTSPNGANGAKHADWTPLAGREAWIIPDFDDAGEKYARDVTELAYQAGAKAVKIIPLDALFPQSKATFPEGIDIADVVQGFREDANAESLLADLGERIRNVAANTPPEPRPGDAPAGKILRVEAPLQEATEPTPVDDRAELAELPSSRWMPFPVETFPPTVQRVVQEIAGATNTDSAIAAAFALGTLAGAIGNSRALQLNESWLVPSILWVGVIATSGSGKSPVLDFLTKPIEEAEAQLAEHNKRRKQEYEEAMLRYEAELREWRNNRSGSPPEKPTPPPQPRLLTMDTTLEAVGVLLSQSPRGLLMARDELAEWLDCTRYKNSHADAAGWNRCYDGLPLFVDRINRERLAIPRASVSVVGGIQPAVLRQFVGNVYVSDGGTLPRMLLLAPPMRPRRWNSGVSKSVQAKWATFVESLLALQMREGENAPSPVVLTMSAEAEKLWAEWYNTMGDAIEAANLTHDFKLASFLSKLQGTAARIALVLHLARWVDGVDGDASIVSAESMRNALKIAYWWRNELSRVLEWLLTDEMRSAELAVLEWARKRGGLVTVRELYSQGPRQFRGKPEEAEAVLSKLARLGYGTLETELASQKGGRPKRVFRLAASLDAEAKPHEKAVLRGFASASSASTHKTEELSTANRNHTPPESGGTDSGQPGQPQRPEVDLDELNRRLMEVAEQDADAWVEFS</sequence>
<feature type="compositionally biased region" description="Polar residues" evidence="1">
    <location>
        <begin position="835"/>
        <end position="856"/>
    </location>
</feature>
<evidence type="ECO:0000313" key="3">
    <source>
        <dbReference type="Proteomes" id="UP000215086"/>
    </source>
</evidence>
<dbReference type="RefSeq" id="WP_095414128.1">
    <property type="nucleotide sequence ID" value="NZ_CP018477.1"/>
</dbReference>
<dbReference type="AlphaFoldDB" id="A0A286RC87"/>
<dbReference type="KEGG" id="ttf:THTE_0971"/>
<feature type="compositionally biased region" description="Polar residues" evidence="1">
    <location>
        <begin position="89"/>
        <end position="110"/>
    </location>
</feature>
<proteinExistence type="predicted"/>
<protein>
    <submittedName>
        <fullName evidence="2">DNA primase/helicase, phage-associated</fullName>
    </submittedName>
</protein>
<keyword evidence="2" id="KW-0347">Helicase</keyword>
<dbReference type="Pfam" id="PF13148">
    <property type="entry name" value="DUF3987"/>
    <property type="match status" value="1"/>
</dbReference>
<feature type="region of interest" description="Disordered" evidence="1">
    <location>
        <begin position="475"/>
        <end position="494"/>
    </location>
</feature>
<feature type="region of interest" description="Disordered" evidence="1">
    <location>
        <begin position="83"/>
        <end position="112"/>
    </location>
</feature>
<keyword evidence="2" id="KW-0067">ATP-binding</keyword>
<keyword evidence="2" id="KW-0547">Nucleotide-binding</keyword>
<dbReference type="Gene3D" id="3.40.1360.10">
    <property type="match status" value="1"/>
</dbReference>
<keyword evidence="2" id="KW-0378">Hydrolase</keyword>